<dbReference type="InterPro" id="IPR017853">
    <property type="entry name" value="GH"/>
</dbReference>
<gene>
    <name evidence="2" type="ORF">HNQ61_001297</name>
</gene>
<accession>A0A841GRC9</accession>
<name>A0A841GRC9_9BACT</name>
<sequence length="442" mass="48557">MQSVGRRALALAFLPLAFAGCQDLERQARREFSLANRLSAETPAAAAAGQQPQAAPRPRDRAPAIIRGIYVDAYAIGSPVRRRDLLALADTTEINTFVVDVKDEDGVRYRSELPMAMEATHPKSIPIHDLKGIADSLTAHGIYPIARIVVFKDPRLSRARPAWSIHAPDGSPWRDRQGLTWVSPWNRDVWEMNIAIAEEAVRAGFREIQFDYVRFPEAYSNLPTQVHPAADSGGTRADAISGFLAAARARIHPLGATITADVFGLSMNESRDVGIGQQWERIAAEVDGVLPMVYPSHYFPTHLPGITRPNRMPYQTIQHSVGMGVIRNERMAAAGMEPARIVPWLQAFTATWNDRGYPYRAEQARAQIQALYDLGLEDWIFWHPSSNYSQIAGAFAHETAPESKRIPMPASLAAQVDRMDAEGAAAIRTAMAAKASPVAAAP</sequence>
<dbReference type="RefSeq" id="WP_170036243.1">
    <property type="nucleotide sequence ID" value="NZ_JABDTL010000002.1"/>
</dbReference>
<evidence type="ECO:0000259" key="1">
    <source>
        <dbReference type="Pfam" id="PF13200"/>
    </source>
</evidence>
<feature type="domain" description="DUF4015" evidence="1">
    <location>
        <begin position="68"/>
        <end position="388"/>
    </location>
</feature>
<dbReference type="EMBL" id="JACHIA010000003">
    <property type="protein sequence ID" value="MBB6069680.1"/>
    <property type="molecule type" value="Genomic_DNA"/>
</dbReference>
<organism evidence="2 3">
    <name type="scientific">Longimicrobium terrae</name>
    <dbReference type="NCBI Taxonomy" id="1639882"/>
    <lineage>
        <taxon>Bacteria</taxon>
        <taxon>Pseudomonadati</taxon>
        <taxon>Gemmatimonadota</taxon>
        <taxon>Longimicrobiia</taxon>
        <taxon>Longimicrobiales</taxon>
        <taxon>Longimicrobiaceae</taxon>
        <taxon>Longimicrobium</taxon>
    </lineage>
</organism>
<dbReference type="AlphaFoldDB" id="A0A841GRC9"/>
<dbReference type="SUPFAM" id="SSF51445">
    <property type="entry name" value="(Trans)glycosidases"/>
    <property type="match status" value="1"/>
</dbReference>
<dbReference type="PROSITE" id="PS51257">
    <property type="entry name" value="PROKAR_LIPOPROTEIN"/>
    <property type="match status" value="1"/>
</dbReference>
<evidence type="ECO:0000313" key="3">
    <source>
        <dbReference type="Proteomes" id="UP000582837"/>
    </source>
</evidence>
<evidence type="ECO:0000313" key="2">
    <source>
        <dbReference type="EMBL" id="MBB6069680.1"/>
    </source>
</evidence>
<proteinExistence type="predicted"/>
<reference evidence="2 3" key="1">
    <citation type="submission" date="2020-08" db="EMBL/GenBank/DDBJ databases">
        <title>Genomic Encyclopedia of Type Strains, Phase IV (KMG-IV): sequencing the most valuable type-strain genomes for metagenomic binning, comparative biology and taxonomic classification.</title>
        <authorList>
            <person name="Goeker M."/>
        </authorList>
    </citation>
    <scope>NUCLEOTIDE SEQUENCE [LARGE SCALE GENOMIC DNA]</scope>
    <source>
        <strain evidence="2 3">DSM 29007</strain>
    </source>
</reference>
<comment type="caution">
    <text evidence="2">The sequence shown here is derived from an EMBL/GenBank/DDBJ whole genome shotgun (WGS) entry which is preliminary data.</text>
</comment>
<dbReference type="Proteomes" id="UP000582837">
    <property type="component" value="Unassembled WGS sequence"/>
</dbReference>
<protein>
    <recommendedName>
        <fullName evidence="1">DUF4015 domain-containing protein</fullName>
    </recommendedName>
</protein>
<keyword evidence="3" id="KW-1185">Reference proteome</keyword>
<dbReference type="InterPro" id="IPR025275">
    <property type="entry name" value="DUF4015"/>
</dbReference>
<dbReference type="Pfam" id="PF13200">
    <property type="entry name" value="DUF4015"/>
    <property type="match status" value="1"/>
</dbReference>